<gene>
    <name evidence="3" type="ORF">ASEP1449_LOCUS2239</name>
</gene>
<evidence type="ECO:0000256" key="2">
    <source>
        <dbReference type="SAM" id="SignalP"/>
    </source>
</evidence>
<accession>A0A7S2U6Y0</accession>
<reference evidence="3" key="1">
    <citation type="submission" date="2021-01" db="EMBL/GenBank/DDBJ databases">
        <authorList>
            <person name="Corre E."/>
            <person name="Pelletier E."/>
            <person name="Niang G."/>
            <person name="Scheremetjew M."/>
            <person name="Finn R."/>
            <person name="Kale V."/>
            <person name="Holt S."/>
            <person name="Cochrane G."/>
            <person name="Meng A."/>
            <person name="Brown T."/>
            <person name="Cohen L."/>
        </authorList>
    </citation>
    <scope>NUCLEOTIDE SEQUENCE</scope>
    <source>
        <strain evidence="3">CCMP2084</strain>
    </source>
</reference>
<feature type="region of interest" description="Disordered" evidence="1">
    <location>
        <begin position="416"/>
        <end position="460"/>
    </location>
</feature>
<feature type="chain" id="PRO_5030858642" evidence="2">
    <location>
        <begin position="22"/>
        <end position="484"/>
    </location>
</feature>
<keyword evidence="2" id="KW-0732">Signal</keyword>
<name>A0A7S2U6Y0_9STRA</name>
<proteinExistence type="predicted"/>
<dbReference type="AlphaFoldDB" id="A0A7S2U6Y0"/>
<dbReference type="EMBL" id="HBHQ01003407">
    <property type="protein sequence ID" value="CAD9810416.1"/>
    <property type="molecule type" value="Transcribed_RNA"/>
</dbReference>
<protein>
    <submittedName>
        <fullName evidence="3">Uncharacterized protein</fullName>
    </submittedName>
</protein>
<feature type="signal peptide" evidence="2">
    <location>
        <begin position="1"/>
        <end position="21"/>
    </location>
</feature>
<evidence type="ECO:0000256" key="1">
    <source>
        <dbReference type="SAM" id="MobiDB-lite"/>
    </source>
</evidence>
<organism evidence="3">
    <name type="scientific">Attheya septentrionalis</name>
    <dbReference type="NCBI Taxonomy" id="420275"/>
    <lineage>
        <taxon>Eukaryota</taxon>
        <taxon>Sar</taxon>
        <taxon>Stramenopiles</taxon>
        <taxon>Ochrophyta</taxon>
        <taxon>Bacillariophyta</taxon>
        <taxon>Coscinodiscophyceae</taxon>
        <taxon>Chaetocerotophycidae</taxon>
        <taxon>Chaetocerotales</taxon>
        <taxon>Attheyaceae</taxon>
        <taxon>Attheya</taxon>
    </lineage>
</organism>
<evidence type="ECO:0000313" key="3">
    <source>
        <dbReference type="EMBL" id="CAD9810416.1"/>
    </source>
</evidence>
<sequence>MMVAMKKWQLMLLLLTAPANAQTENNVCDFCADGSALDPAFSDVEIEVDGSSITCADYSDEVALFLDFCSNVDYKVTGSFCGCPDPVPCSFCADGSDFDAAFADVVVDTDDDTGENVTCADAAVSPEIVFQNSMDCPLNQIQAFISCGCPTAPEDPGTGLCSFCSDGSGLKDEFTDTEVVDQETGDTATCGQVALAFPFLEEELFCSIFQSVYSTQCGCSSDPSEPGCSFCADGSDPADGFEDVVAFVDDDGEDTTCADLAFGLPFLPVDDTTPEICTSLQFQTFASCGCSAPPTGVCTLCADGSAVPDESFELLPEATCGELSMSAAPSGPEECTAFQVTAGIYCGCDINAISTVENICRLCGGTNLLPEVSRQIQFEGDEETCGFAEFSANQNETCSSMQATYGPQCCSTVVSTTPSPSKMPSKSPTTTTGSTTPAPSTSSDESITDTIGSTTSAPSPSSGAILVKVGLPIFVAMVAAFFTL</sequence>